<dbReference type="EMBL" id="UINC01134390">
    <property type="protein sequence ID" value="SVD17906.1"/>
    <property type="molecule type" value="Genomic_DNA"/>
</dbReference>
<dbReference type="Gene3D" id="1.10.275.10">
    <property type="entry name" value="Fumarase/aspartase (N-terminal domain)"/>
    <property type="match status" value="1"/>
</dbReference>
<reference evidence="1" key="1">
    <citation type="submission" date="2018-05" db="EMBL/GenBank/DDBJ databases">
        <authorList>
            <person name="Lanie J.A."/>
            <person name="Ng W.-L."/>
            <person name="Kazmierczak K.M."/>
            <person name="Andrzejewski T.M."/>
            <person name="Davidsen T.M."/>
            <person name="Wayne K.J."/>
            <person name="Tettelin H."/>
            <person name="Glass J.I."/>
            <person name="Rusch D."/>
            <person name="Podicherti R."/>
            <person name="Tsui H.-C.T."/>
            <person name="Winkler M.E."/>
        </authorList>
    </citation>
    <scope>NUCLEOTIDE SEQUENCE</scope>
</reference>
<evidence type="ECO:0000313" key="1">
    <source>
        <dbReference type="EMBL" id="SVD17906.1"/>
    </source>
</evidence>
<feature type="non-terminal residue" evidence="1">
    <location>
        <position position="123"/>
    </location>
</feature>
<sequence>MPNSPLLAISPLDGRYAAKCSELTLYFSELALMRFRVEVEVKWLLFLASYPSINEITEIRGNSLKKLQALYQNFDLNDAERVKQIEAQTNHDVKAIEYFIKEKLQDCEELRSHLEFIHFACTS</sequence>
<accession>A0A382T763</accession>
<protein>
    <submittedName>
        <fullName evidence="1">Uncharacterized protein</fullName>
    </submittedName>
</protein>
<dbReference type="GO" id="GO:0003824">
    <property type="term" value="F:catalytic activity"/>
    <property type="evidence" value="ECO:0007669"/>
    <property type="project" value="InterPro"/>
</dbReference>
<proteinExistence type="predicted"/>
<dbReference type="InterPro" id="IPR008948">
    <property type="entry name" value="L-Aspartase-like"/>
</dbReference>
<dbReference type="AlphaFoldDB" id="A0A382T763"/>
<dbReference type="InterPro" id="IPR024083">
    <property type="entry name" value="Fumarase/histidase_N"/>
</dbReference>
<dbReference type="PANTHER" id="PTHR43411">
    <property type="entry name" value="ADENYLOSUCCINATE LYASE"/>
    <property type="match status" value="1"/>
</dbReference>
<dbReference type="SUPFAM" id="SSF48557">
    <property type="entry name" value="L-aspartase-like"/>
    <property type="match status" value="1"/>
</dbReference>
<name>A0A382T763_9ZZZZ</name>
<gene>
    <name evidence="1" type="ORF">METZ01_LOCUS370760</name>
</gene>
<dbReference type="PANTHER" id="PTHR43411:SF1">
    <property type="entry name" value="ADENYLOSUCCINATE LYASE"/>
    <property type="match status" value="1"/>
</dbReference>
<organism evidence="1">
    <name type="scientific">marine metagenome</name>
    <dbReference type="NCBI Taxonomy" id="408172"/>
    <lineage>
        <taxon>unclassified sequences</taxon>
        <taxon>metagenomes</taxon>
        <taxon>ecological metagenomes</taxon>
    </lineage>
</organism>
<dbReference type="InterPro" id="IPR047136">
    <property type="entry name" value="PurB_bact"/>
</dbReference>